<protein>
    <submittedName>
        <fullName evidence="2">Uncharacterized protein</fullName>
    </submittedName>
</protein>
<feature type="region of interest" description="Disordered" evidence="1">
    <location>
        <begin position="422"/>
        <end position="460"/>
    </location>
</feature>
<feature type="compositionally biased region" description="Polar residues" evidence="1">
    <location>
        <begin position="244"/>
        <end position="264"/>
    </location>
</feature>
<sequence>MAFRVPTQLPQRRQSYSNARRPPVLQTTPSTTQQELEESREWVLFSPTQPQSTTTRTHTTSTDRTPRTAGLSRLSDFGSLASAARSIDAEDDYNDDDDDDDILEDDTTELDSLDDGLHAFREPPVYTTRSDALHQSDPAILPAHDGLGTFPASSQNVQAQLWQHEQFNPRRRGEMMRPRRRSSVQRHLETVNELQVQNEEREKWQRIERWRMEQSKALLQEIERETRRRRNSRASCASERFVARQTNSSTTTGQRSQSDVNNDTVPAVERGERTVEQEQEQELEQEQEQEQVDPNESFWRRITRKVIRDLIGIDDSLLCVIFGEALVEEDDGEKQEQLDEQQVDAAQPAQKKQKSNPSQEDVDEMMKDITAAPADEYWWQERLLERIARELDSLVHRIYEHPDALSTYLHSNEAISNQYAGIPISRPPGQSPATSLRPAAPSRSTSTNSMNPLTSTHSPQFIPTLQDAATYRHEALWGIEEERPTTNDPQLNRSSDPISEAARLEREREYWERELDVKMVFNFLRNRFGTRNNTRRCSSSATNSTLSQQQQDPSHRAAIIRQHHPLVARAHARSQSQPQRPSLLHTRSSSSANVNHTPLFRYQHQFPRAASSCASQSTKVSVSTRRTIGGASGSSSRHYWDIGGSVGSGSAIVPAVGGAAGMGSWGDV</sequence>
<name>A0A2B7XCY8_POLH7</name>
<dbReference type="AlphaFoldDB" id="A0A2B7XCY8"/>
<feature type="compositionally biased region" description="Polar residues" evidence="1">
    <location>
        <begin position="442"/>
        <end position="460"/>
    </location>
</feature>
<gene>
    <name evidence="2" type="ORF">AJ80_08098</name>
</gene>
<evidence type="ECO:0000313" key="3">
    <source>
        <dbReference type="Proteomes" id="UP000224634"/>
    </source>
</evidence>
<feature type="compositionally biased region" description="Polar residues" evidence="1">
    <location>
        <begin position="537"/>
        <end position="552"/>
    </location>
</feature>
<dbReference type="EMBL" id="PDNA01000175">
    <property type="protein sequence ID" value="PGH06825.1"/>
    <property type="molecule type" value="Genomic_DNA"/>
</dbReference>
<feature type="compositionally biased region" description="Acidic residues" evidence="1">
    <location>
        <begin position="330"/>
        <end position="342"/>
    </location>
</feature>
<proteinExistence type="predicted"/>
<feature type="region of interest" description="Disordered" evidence="1">
    <location>
        <begin position="481"/>
        <end position="502"/>
    </location>
</feature>
<feature type="region of interest" description="Disordered" evidence="1">
    <location>
        <begin position="531"/>
        <end position="555"/>
    </location>
</feature>
<dbReference type="OrthoDB" id="5402147at2759"/>
<comment type="caution">
    <text evidence="2">The sequence shown here is derived from an EMBL/GenBank/DDBJ whole genome shotgun (WGS) entry which is preliminary data.</text>
</comment>
<organism evidence="2 3">
    <name type="scientific">Polytolypa hystricis (strain UAMH7299)</name>
    <dbReference type="NCBI Taxonomy" id="1447883"/>
    <lineage>
        <taxon>Eukaryota</taxon>
        <taxon>Fungi</taxon>
        <taxon>Dikarya</taxon>
        <taxon>Ascomycota</taxon>
        <taxon>Pezizomycotina</taxon>
        <taxon>Eurotiomycetes</taxon>
        <taxon>Eurotiomycetidae</taxon>
        <taxon>Onygenales</taxon>
        <taxon>Onygenales incertae sedis</taxon>
        <taxon>Polytolypa</taxon>
    </lineage>
</organism>
<feature type="region of interest" description="Disordered" evidence="1">
    <location>
        <begin position="330"/>
        <end position="363"/>
    </location>
</feature>
<reference evidence="2 3" key="1">
    <citation type="submission" date="2017-10" db="EMBL/GenBank/DDBJ databases">
        <title>Comparative genomics in systemic dimorphic fungi from Ajellomycetaceae.</title>
        <authorList>
            <person name="Munoz J.F."/>
            <person name="Mcewen J.G."/>
            <person name="Clay O.K."/>
            <person name="Cuomo C.A."/>
        </authorList>
    </citation>
    <scope>NUCLEOTIDE SEQUENCE [LARGE SCALE GENOMIC DNA]</scope>
    <source>
        <strain evidence="2 3">UAMH7299</strain>
    </source>
</reference>
<feature type="region of interest" description="Disordered" evidence="1">
    <location>
        <begin position="568"/>
        <end position="591"/>
    </location>
</feature>
<feature type="compositionally biased region" description="Low complexity" evidence="1">
    <location>
        <begin position="46"/>
        <end position="63"/>
    </location>
</feature>
<evidence type="ECO:0000256" key="1">
    <source>
        <dbReference type="SAM" id="MobiDB-lite"/>
    </source>
</evidence>
<feature type="compositionally biased region" description="Polar residues" evidence="1">
    <location>
        <begin position="486"/>
        <end position="497"/>
    </location>
</feature>
<feature type="compositionally biased region" description="Polar residues" evidence="1">
    <location>
        <begin position="573"/>
        <end position="591"/>
    </location>
</feature>
<feature type="compositionally biased region" description="Polar residues" evidence="1">
    <location>
        <begin position="25"/>
        <end position="34"/>
    </location>
</feature>
<feature type="compositionally biased region" description="Acidic residues" evidence="1">
    <location>
        <begin position="277"/>
        <end position="293"/>
    </location>
</feature>
<feature type="compositionally biased region" description="Polar residues" evidence="1">
    <location>
        <begin position="8"/>
        <end position="18"/>
    </location>
</feature>
<feature type="region of interest" description="Disordered" evidence="1">
    <location>
        <begin position="224"/>
        <end position="294"/>
    </location>
</feature>
<dbReference type="Proteomes" id="UP000224634">
    <property type="component" value="Unassembled WGS sequence"/>
</dbReference>
<keyword evidence="3" id="KW-1185">Reference proteome</keyword>
<accession>A0A2B7XCY8</accession>
<evidence type="ECO:0000313" key="2">
    <source>
        <dbReference type="EMBL" id="PGH06825.1"/>
    </source>
</evidence>
<feature type="region of interest" description="Disordered" evidence="1">
    <location>
        <begin position="1"/>
        <end position="76"/>
    </location>
</feature>